<accession>A0A7C1E341</accession>
<gene>
    <name evidence="1" type="ORF">ENO04_05270</name>
</gene>
<dbReference type="EMBL" id="DSDY01000158">
    <property type="protein sequence ID" value="HDS11002.1"/>
    <property type="molecule type" value="Genomic_DNA"/>
</dbReference>
<dbReference type="AlphaFoldDB" id="A0A7C1E341"/>
<reference evidence="1" key="1">
    <citation type="journal article" date="2020" name="mSystems">
        <title>Genome- and Community-Level Interaction Insights into Carbon Utilization and Element Cycling Functions of Hydrothermarchaeota in Hydrothermal Sediment.</title>
        <authorList>
            <person name="Zhou Z."/>
            <person name="Liu Y."/>
            <person name="Xu W."/>
            <person name="Pan J."/>
            <person name="Luo Z.H."/>
            <person name="Li M."/>
        </authorList>
    </citation>
    <scope>NUCLEOTIDE SEQUENCE [LARGE SCALE GENOMIC DNA]</scope>
    <source>
        <strain evidence="1">SpSt-123</strain>
    </source>
</reference>
<protein>
    <submittedName>
        <fullName evidence="1">Uncharacterized protein</fullName>
    </submittedName>
</protein>
<organism evidence="1">
    <name type="scientific">Fervidicoccus fontis</name>
    <dbReference type="NCBI Taxonomy" id="683846"/>
    <lineage>
        <taxon>Archaea</taxon>
        <taxon>Thermoproteota</taxon>
        <taxon>Thermoprotei</taxon>
        <taxon>Fervidicoccales</taxon>
        <taxon>Fervidicoccaceae</taxon>
        <taxon>Fervidicoccus</taxon>
    </lineage>
</organism>
<name>A0A7C1E341_9CREN</name>
<evidence type="ECO:0000313" key="1">
    <source>
        <dbReference type="EMBL" id="HDS11002.1"/>
    </source>
</evidence>
<proteinExistence type="predicted"/>
<sequence length="67" mass="7796">MKCPKCGVQMSMIREIEQTNRQEKGIKVYYRCPLCNYKVLTEEIHLDFSNGTIKIMVKPALKASFIK</sequence>
<comment type="caution">
    <text evidence="1">The sequence shown here is derived from an EMBL/GenBank/DDBJ whole genome shotgun (WGS) entry which is preliminary data.</text>
</comment>